<dbReference type="EMBL" id="JAURUR010000004">
    <property type="protein sequence ID" value="MDP9764316.1"/>
    <property type="molecule type" value="Genomic_DNA"/>
</dbReference>
<dbReference type="SUPFAM" id="SSF53271">
    <property type="entry name" value="PRTase-like"/>
    <property type="match status" value="1"/>
</dbReference>
<dbReference type="Gene3D" id="3.40.50.2020">
    <property type="match status" value="1"/>
</dbReference>
<dbReference type="RefSeq" id="WP_307465791.1">
    <property type="nucleotide sequence ID" value="NZ_JAURUR010000004.1"/>
</dbReference>
<dbReference type="PANTHER" id="PTHR47505">
    <property type="entry name" value="DNA UTILIZATION PROTEIN YHGH"/>
    <property type="match status" value="1"/>
</dbReference>
<dbReference type="Proteomes" id="UP001232163">
    <property type="component" value="Unassembled WGS sequence"/>
</dbReference>
<evidence type="ECO:0000313" key="2">
    <source>
        <dbReference type="EMBL" id="MDP9764316.1"/>
    </source>
</evidence>
<organism evidence="2 3">
    <name type="scientific">Deinococcus enclensis</name>
    <dbReference type="NCBI Taxonomy" id="1049582"/>
    <lineage>
        <taxon>Bacteria</taxon>
        <taxon>Thermotogati</taxon>
        <taxon>Deinococcota</taxon>
        <taxon>Deinococci</taxon>
        <taxon>Deinococcales</taxon>
        <taxon>Deinococcaceae</taxon>
        <taxon>Deinococcus</taxon>
    </lineage>
</organism>
<evidence type="ECO:0000256" key="1">
    <source>
        <dbReference type="ARBA" id="ARBA00008007"/>
    </source>
</evidence>
<reference evidence="2 3" key="1">
    <citation type="submission" date="2023-07" db="EMBL/GenBank/DDBJ databases">
        <title>Genomic Encyclopedia of Type Strains, Phase IV (KMG-IV): sequencing the most valuable type-strain genomes for metagenomic binning, comparative biology and taxonomic classification.</title>
        <authorList>
            <person name="Goeker M."/>
        </authorList>
    </citation>
    <scope>NUCLEOTIDE SEQUENCE [LARGE SCALE GENOMIC DNA]</scope>
    <source>
        <strain evidence="2 3">NIO-1023</strain>
    </source>
</reference>
<evidence type="ECO:0000313" key="3">
    <source>
        <dbReference type="Proteomes" id="UP001232163"/>
    </source>
</evidence>
<dbReference type="InterPro" id="IPR000836">
    <property type="entry name" value="PRTase_dom"/>
</dbReference>
<accession>A0ABT9MCT9</accession>
<dbReference type="InterPro" id="IPR051910">
    <property type="entry name" value="ComF/GntX_DNA_util-trans"/>
</dbReference>
<dbReference type="PANTHER" id="PTHR47505:SF1">
    <property type="entry name" value="DNA UTILIZATION PROTEIN YHGH"/>
    <property type="match status" value="1"/>
</dbReference>
<comment type="similarity">
    <text evidence="1">Belongs to the ComF/GntX family.</text>
</comment>
<protein>
    <submittedName>
        <fullName evidence="2">ComF family protein</fullName>
    </submittedName>
</protein>
<proteinExistence type="inferred from homology"/>
<comment type="caution">
    <text evidence="2">The sequence shown here is derived from an EMBL/GenBank/DDBJ whole genome shotgun (WGS) entry which is preliminary data.</text>
</comment>
<gene>
    <name evidence="2" type="ORF">QO006_001741</name>
</gene>
<keyword evidence="3" id="KW-1185">Reference proteome</keyword>
<dbReference type="CDD" id="cd06223">
    <property type="entry name" value="PRTases_typeI"/>
    <property type="match status" value="1"/>
</dbReference>
<dbReference type="InterPro" id="IPR029057">
    <property type="entry name" value="PRTase-like"/>
</dbReference>
<name>A0ABT9MCT9_9DEIO</name>
<sequence length="232" mass="24587">MTRLPASSPVSAASERPAPAFPAALTGLLRALIPHACPGCGQQLGRAAGLCAPCRAGLHVRLETHSPLRATPAPHLITLGRYAGVNRRAVRELKFTGARDLAGVLGGALADGLPAHWNIQAVIPVPLHAARQRQRGFNQADLLAHAIARPHGLPVRAALTRTRATRQQARQHAADRDDLHGAFTVNARELPRGPLLLVDDVLTTGRTLIACRDALIQAGVAPDDLFYAVIAR</sequence>